<dbReference type="EMBL" id="JAADYS010003359">
    <property type="protein sequence ID" value="KAF4447953.1"/>
    <property type="molecule type" value="Genomic_DNA"/>
</dbReference>
<comment type="caution">
    <text evidence="11">The sequence shown here is derived from an EMBL/GenBank/DDBJ whole genome shotgun (WGS) entry which is preliminary data.</text>
</comment>
<evidence type="ECO:0000256" key="1">
    <source>
        <dbReference type="ARBA" id="ARBA00001968"/>
    </source>
</evidence>
<evidence type="ECO:0000256" key="2">
    <source>
        <dbReference type="ARBA" id="ARBA00004123"/>
    </source>
</evidence>
<comment type="cofactor">
    <cofactor evidence="1">
        <name>a divalent metal cation</name>
        <dbReference type="ChEBI" id="CHEBI:60240"/>
    </cofactor>
</comment>
<sequence length="450" mass="52028">MTAQGPIHTVSTEEEFYLRLIIEDEAEDDINRILLALALLDQLNRRAPRPADHGDRVTQGELQHTNPALARAHAEWLLNAPEDIFSDIFRMKKAVFLALCRWLRDETDAGDSREMYLEQRVMIILWIFAFGEVQRNAARFFRVHQSTISRVFHDLIGPLRELHTRFVVQPRSGDLSPDVELDEDFMQFNGAIGALDGTHIRAFIPLRLQGRWWSRKSQVSQNVLAAVNFEGLFVYVLAGAEGSIHDASLLRIAFAEEEEWKLKVPRGRFYLADAGFNAQEGILTPFTGHMYHLREFRARGTLPRCQEELFNLRHSQLRSRVERAFGLWKRKYRILRGCPPEYDFDDQQLIIYATTGIYNFILTEGKDPAEQRRQLEQELTEEERDIMEESESRADEVVPRQSGPGMRRHIASWLWRQYGLDERVGRGIQEEISQEVADEDVEGSGSSDSE</sequence>
<dbReference type="InterPro" id="IPR027806">
    <property type="entry name" value="HARBI1_dom"/>
</dbReference>
<comment type="subcellular location">
    <subcellularLocation>
        <location evidence="2">Nucleus</location>
    </subcellularLocation>
</comment>
<feature type="compositionally biased region" description="Acidic residues" evidence="8">
    <location>
        <begin position="432"/>
        <end position="442"/>
    </location>
</feature>
<comment type="similarity">
    <text evidence="3">Belongs to the HARBI1 family.</text>
</comment>
<feature type="compositionally biased region" description="Acidic residues" evidence="8">
    <location>
        <begin position="379"/>
        <end position="389"/>
    </location>
</feature>
<feature type="domain" description="DUF8040" evidence="10">
    <location>
        <begin position="77"/>
        <end position="155"/>
    </location>
</feature>
<keyword evidence="7" id="KW-0539">Nucleus</keyword>
<keyword evidence="4" id="KW-0540">Nuclease</keyword>
<dbReference type="GO" id="GO:0046872">
    <property type="term" value="F:metal ion binding"/>
    <property type="evidence" value="ECO:0007669"/>
    <property type="project" value="UniProtKB-KW"/>
</dbReference>
<dbReference type="Pfam" id="PF13359">
    <property type="entry name" value="DDE_Tnp_4"/>
    <property type="match status" value="1"/>
</dbReference>
<reference evidence="11 12" key="1">
    <citation type="submission" date="2020-01" db="EMBL/GenBank/DDBJ databases">
        <title>Identification and distribution of gene clusters putatively required for synthesis of sphingolipid metabolism inhibitors in phylogenetically diverse species of the filamentous fungus Fusarium.</title>
        <authorList>
            <person name="Kim H.-S."/>
            <person name="Busman M."/>
            <person name="Brown D.W."/>
            <person name="Divon H."/>
            <person name="Uhlig S."/>
            <person name="Proctor R.H."/>
        </authorList>
    </citation>
    <scope>NUCLEOTIDE SEQUENCE [LARGE SCALE GENOMIC DNA]</scope>
    <source>
        <strain evidence="11 12">NRRL 20459</strain>
    </source>
</reference>
<dbReference type="GO" id="GO:0016787">
    <property type="term" value="F:hydrolase activity"/>
    <property type="evidence" value="ECO:0007669"/>
    <property type="project" value="UniProtKB-KW"/>
</dbReference>
<keyword evidence="12" id="KW-1185">Reference proteome</keyword>
<evidence type="ECO:0000259" key="10">
    <source>
        <dbReference type="Pfam" id="PF26138"/>
    </source>
</evidence>
<evidence type="ECO:0000256" key="6">
    <source>
        <dbReference type="ARBA" id="ARBA00022801"/>
    </source>
</evidence>
<organism evidence="11 12">
    <name type="scientific">Fusarium albosuccineum</name>
    <dbReference type="NCBI Taxonomy" id="1237068"/>
    <lineage>
        <taxon>Eukaryota</taxon>
        <taxon>Fungi</taxon>
        <taxon>Dikarya</taxon>
        <taxon>Ascomycota</taxon>
        <taxon>Pezizomycotina</taxon>
        <taxon>Sordariomycetes</taxon>
        <taxon>Hypocreomycetidae</taxon>
        <taxon>Hypocreales</taxon>
        <taxon>Nectriaceae</taxon>
        <taxon>Fusarium</taxon>
        <taxon>Fusarium decemcellulare species complex</taxon>
    </lineage>
</organism>
<dbReference type="Pfam" id="PF26138">
    <property type="entry name" value="DUF8040"/>
    <property type="match status" value="1"/>
</dbReference>
<gene>
    <name evidence="11" type="ORF">FALBO_16875</name>
</gene>
<keyword evidence="5" id="KW-0479">Metal-binding</keyword>
<evidence type="ECO:0000313" key="11">
    <source>
        <dbReference type="EMBL" id="KAF4447953.1"/>
    </source>
</evidence>
<evidence type="ECO:0000256" key="5">
    <source>
        <dbReference type="ARBA" id="ARBA00022723"/>
    </source>
</evidence>
<evidence type="ECO:0000256" key="4">
    <source>
        <dbReference type="ARBA" id="ARBA00022722"/>
    </source>
</evidence>
<dbReference type="GO" id="GO:0004518">
    <property type="term" value="F:nuclease activity"/>
    <property type="evidence" value="ECO:0007669"/>
    <property type="project" value="UniProtKB-KW"/>
</dbReference>
<keyword evidence="6" id="KW-0378">Hydrolase</keyword>
<feature type="region of interest" description="Disordered" evidence="8">
    <location>
        <begin position="429"/>
        <end position="450"/>
    </location>
</feature>
<dbReference type="AlphaFoldDB" id="A0A8H4KE79"/>
<dbReference type="PANTHER" id="PTHR22930:SF221">
    <property type="entry name" value="NUCLEASE HARBI1"/>
    <property type="match status" value="1"/>
</dbReference>
<dbReference type="GO" id="GO:0005634">
    <property type="term" value="C:nucleus"/>
    <property type="evidence" value="ECO:0007669"/>
    <property type="project" value="UniProtKB-SubCell"/>
</dbReference>
<protein>
    <submittedName>
        <fullName evidence="11">Retrotransposon</fullName>
    </submittedName>
</protein>
<evidence type="ECO:0000259" key="9">
    <source>
        <dbReference type="Pfam" id="PF13359"/>
    </source>
</evidence>
<evidence type="ECO:0000313" key="12">
    <source>
        <dbReference type="Proteomes" id="UP000554235"/>
    </source>
</evidence>
<dbReference type="InterPro" id="IPR058353">
    <property type="entry name" value="DUF8040"/>
</dbReference>
<accession>A0A8H4KE79</accession>
<dbReference type="OrthoDB" id="4954565at2759"/>
<evidence type="ECO:0000256" key="7">
    <source>
        <dbReference type="ARBA" id="ARBA00023242"/>
    </source>
</evidence>
<name>A0A8H4KE79_9HYPO</name>
<evidence type="ECO:0000256" key="3">
    <source>
        <dbReference type="ARBA" id="ARBA00006958"/>
    </source>
</evidence>
<proteinExistence type="inferred from homology"/>
<dbReference type="InterPro" id="IPR045249">
    <property type="entry name" value="HARBI1-like"/>
</dbReference>
<dbReference type="PANTHER" id="PTHR22930">
    <property type="match status" value="1"/>
</dbReference>
<feature type="domain" description="DDE Tnp4" evidence="9">
    <location>
        <begin position="195"/>
        <end position="359"/>
    </location>
</feature>
<feature type="region of interest" description="Disordered" evidence="8">
    <location>
        <begin position="379"/>
        <end position="404"/>
    </location>
</feature>
<evidence type="ECO:0000256" key="8">
    <source>
        <dbReference type="SAM" id="MobiDB-lite"/>
    </source>
</evidence>
<dbReference type="Proteomes" id="UP000554235">
    <property type="component" value="Unassembled WGS sequence"/>
</dbReference>